<dbReference type="EMBL" id="BMKX01000004">
    <property type="protein sequence ID" value="GGJ60436.1"/>
    <property type="molecule type" value="Genomic_DNA"/>
</dbReference>
<keyword evidence="3" id="KW-1185">Reference proteome</keyword>
<dbReference type="Proteomes" id="UP000606115">
    <property type="component" value="Unassembled WGS sequence"/>
</dbReference>
<evidence type="ECO:0000256" key="1">
    <source>
        <dbReference type="SAM" id="MobiDB-lite"/>
    </source>
</evidence>
<accession>A0ABQ2DKK9</accession>
<sequence>MDVAGGCIQRAGDNGLGMDIQTNKGTLKHVGASLASNAGSTSEHPQATDLEGVFGAG</sequence>
<evidence type="ECO:0000313" key="3">
    <source>
        <dbReference type="Proteomes" id="UP000606115"/>
    </source>
</evidence>
<comment type="caution">
    <text evidence="2">The sequence shown here is derived from an EMBL/GenBank/DDBJ whole genome shotgun (WGS) entry which is preliminary data.</text>
</comment>
<proteinExistence type="predicted"/>
<feature type="region of interest" description="Disordered" evidence="1">
    <location>
        <begin position="35"/>
        <end position="57"/>
    </location>
</feature>
<protein>
    <submittedName>
        <fullName evidence="2">Uncharacterized protein</fullName>
    </submittedName>
</protein>
<evidence type="ECO:0000313" key="2">
    <source>
        <dbReference type="EMBL" id="GGJ60436.1"/>
    </source>
</evidence>
<name>A0ABQ2DKK9_9MICC</name>
<reference evidence="3" key="1">
    <citation type="journal article" date="2019" name="Int. J. Syst. Evol. Microbiol.">
        <title>The Global Catalogue of Microorganisms (GCM) 10K type strain sequencing project: providing services to taxonomists for standard genome sequencing and annotation.</title>
        <authorList>
            <consortium name="The Broad Institute Genomics Platform"/>
            <consortium name="The Broad Institute Genome Sequencing Center for Infectious Disease"/>
            <person name="Wu L."/>
            <person name="Ma J."/>
        </authorList>
    </citation>
    <scope>NUCLEOTIDE SEQUENCE [LARGE SCALE GENOMIC DNA]</scope>
    <source>
        <strain evidence="3">CGMCC 1.3685</strain>
    </source>
</reference>
<gene>
    <name evidence="2" type="ORF">GCM10007173_19050</name>
</gene>
<organism evidence="2 3">
    <name type="scientific">Glutamicibacter ardleyensis</name>
    <dbReference type="NCBI Taxonomy" id="225894"/>
    <lineage>
        <taxon>Bacteria</taxon>
        <taxon>Bacillati</taxon>
        <taxon>Actinomycetota</taxon>
        <taxon>Actinomycetes</taxon>
        <taxon>Micrococcales</taxon>
        <taxon>Micrococcaceae</taxon>
        <taxon>Glutamicibacter</taxon>
    </lineage>
</organism>
<feature type="compositionally biased region" description="Polar residues" evidence="1">
    <location>
        <begin position="35"/>
        <end position="45"/>
    </location>
</feature>